<dbReference type="InterPro" id="IPR017896">
    <property type="entry name" value="4Fe4S_Fe-S-bd"/>
</dbReference>
<keyword evidence="2 8" id="KW-0813">Transport</keyword>
<comment type="caution">
    <text evidence="10">The sequence shown here is derived from an EMBL/GenBank/DDBJ whole genome shotgun (WGS) entry which is preliminary data.</text>
</comment>
<dbReference type="InterPro" id="IPR017900">
    <property type="entry name" value="4Fe4S_Fe_S_CS"/>
</dbReference>
<name>A0ABX9KG49_9FUSO</name>
<evidence type="ECO:0000259" key="9">
    <source>
        <dbReference type="PROSITE" id="PS51379"/>
    </source>
</evidence>
<organism evidence="10 11">
    <name type="scientific">Psychrilyobacter piezotolerans</name>
    <dbReference type="NCBI Taxonomy" id="2293438"/>
    <lineage>
        <taxon>Bacteria</taxon>
        <taxon>Fusobacteriati</taxon>
        <taxon>Fusobacteriota</taxon>
        <taxon>Fusobacteriia</taxon>
        <taxon>Fusobacteriales</taxon>
        <taxon>Fusobacteriaceae</taxon>
        <taxon>Psychrilyobacter</taxon>
    </lineage>
</organism>
<keyword evidence="4 8" id="KW-0479">Metal-binding</keyword>
<keyword evidence="11" id="KW-1185">Reference proteome</keyword>
<feature type="domain" description="4Fe-4S ferredoxin-type" evidence="9">
    <location>
        <begin position="31"/>
        <end position="58"/>
    </location>
</feature>
<dbReference type="Gene3D" id="3.30.70.20">
    <property type="match status" value="1"/>
</dbReference>
<evidence type="ECO:0000256" key="4">
    <source>
        <dbReference type="ARBA" id="ARBA00022723"/>
    </source>
</evidence>
<protein>
    <recommendedName>
        <fullName evidence="8">Ferredoxin</fullName>
    </recommendedName>
</protein>
<dbReference type="SUPFAM" id="SSF54862">
    <property type="entry name" value="4Fe-4S ferredoxins"/>
    <property type="match status" value="1"/>
</dbReference>
<dbReference type="PROSITE" id="PS51379">
    <property type="entry name" value="4FE4S_FER_2"/>
    <property type="match status" value="2"/>
</dbReference>
<comment type="cofactor">
    <cofactor evidence="1 8">
        <name>[4Fe-4S] cluster</name>
        <dbReference type="ChEBI" id="CHEBI:49883"/>
    </cofactor>
</comment>
<keyword evidence="3 8" id="KW-0004">4Fe-4S</keyword>
<keyword evidence="6 8" id="KW-0408">Iron</keyword>
<comment type="function">
    <text evidence="8">Ferredoxins are iron-sulfur proteins that transfer electrons in a wide variety of metabolic reactions.</text>
</comment>
<dbReference type="Pfam" id="PF14697">
    <property type="entry name" value="Fer4_21"/>
    <property type="match status" value="1"/>
</dbReference>
<evidence type="ECO:0000256" key="3">
    <source>
        <dbReference type="ARBA" id="ARBA00022485"/>
    </source>
</evidence>
<feature type="domain" description="4Fe-4S ferredoxin-type" evidence="9">
    <location>
        <begin position="1"/>
        <end position="30"/>
    </location>
</feature>
<dbReference type="Proteomes" id="UP000263486">
    <property type="component" value="Unassembled WGS sequence"/>
</dbReference>
<keyword evidence="7 8" id="KW-0411">Iron-sulfur</keyword>
<sequence>MSHRIKKDECISCGACEDICPVTCISEVEDGKRLIDEDACIDCGACAGVCPVACIDQV</sequence>
<evidence type="ECO:0000256" key="6">
    <source>
        <dbReference type="ARBA" id="ARBA00023004"/>
    </source>
</evidence>
<evidence type="ECO:0000313" key="10">
    <source>
        <dbReference type="EMBL" id="REI40868.1"/>
    </source>
</evidence>
<evidence type="ECO:0000256" key="1">
    <source>
        <dbReference type="ARBA" id="ARBA00001966"/>
    </source>
</evidence>
<reference evidence="10 11" key="1">
    <citation type="submission" date="2018-08" db="EMBL/GenBank/DDBJ databases">
        <title>Draft genome sequence of Psychrilyobacter sp. strain SD5 isolated from Black Sea water.</title>
        <authorList>
            <person name="Yadav S."/>
            <person name="Villanueva L."/>
            <person name="Damste J.S.S."/>
        </authorList>
    </citation>
    <scope>NUCLEOTIDE SEQUENCE [LARGE SCALE GENOMIC DNA]</scope>
    <source>
        <strain evidence="10 11">SD5</strain>
    </source>
</reference>
<keyword evidence="5 8" id="KW-0249">Electron transport</keyword>
<dbReference type="EMBL" id="QUAJ01000015">
    <property type="protein sequence ID" value="REI40868.1"/>
    <property type="molecule type" value="Genomic_DNA"/>
</dbReference>
<dbReference type="PROSITE" id="PS00198">
    <property type="entry name" value="4FE4S_FER_1"/>
    <property type="match status" value="2"/>
</dbReference>
<evidence type="ECO:0000256" key="7">
    <source>
        <dbReference type="ARBA" id="ARBA00023014"/>
    </source>
</evidence>
<proteinExistence type="predicted"/>
<accession>A0ABX9KG49</accession>
<gene>
    <name evidence="10" type="ORF">DYH56_09385</name>
</gene>
<evidence type="ECO:0000256" key="2">
    <source>
        <dbReference type="ARBA" id="ARBA00022448"/>
    </source>
</evidence>
<evidence type="ECO:0000256" key="8">
    <source>
        <dbReference type="RuleBase" id="RU365098"/>
    </source>
</evidence>
<dbReference type="RefSeq" id="WP_114642607.1">
    <property type="nucleotide sequence ID" value="NZ_JAACIO010000016.1"/>
</dbReference>
<dbReference type="InterPro" id="IPR000813">
    <property type="entry name" value="7Fe_ferredoxin"/>
</dbReference>
<dbReference type="PRINTS" id="PR00354">
    <property type="entry name" value="7FE8SFRDOXIN"/>
</dbReference>
<evidence type="ECO:0000313" key="11">
    <source>
        <dbReference type="Proteomes" id="UP000263486"/>
    </source>
</evidence>
<evidence type="ECO:0000256" key="5">
    <source>
        <dbReference type="ARBA" id="ARBA00022982"/>
    </source>
</evidence>